<proteinExistence type="predicted"/>
<accession>A0A0E9XN47</accession>
<reference evidence="1" key="2">
    <citation type="journal article" date="2015" name="Fish Shellfish Immunol.">
        <title>Early steps in the European eel (Anguilla anguilla)-Vibrio vulnificus interaction in the gills: Role of the RtxA13 toxin.</title>
        <authorList>
            <person name="Callol A."/>
            <person name="Pajuelo D."/>
            <person name="Ebbesson L."/>
            <person name="Teles M."/>
            <person name="MacKenzie S."/>
            <person name="Amaro C."/>
        </authorList>
    </citation>
    <scope>NUCLEOTIDE SEQUENCE</scope>
</reference>
<name>A0A0E9XN47_ANGAN</name>
<protein>
    <submittedName>
        <fullName evidence="1">Uncharacterized protein</fullName>
    </submittedName>
</protein>
<organism evidence="1">
    <name type="scientific">Anguilla anguilla</name>
    <name type="common">European freshwater eel</name>
    <name type="synonym">Muraena anguilla</name>
    <dbReference type="NCBI Taxonomy" id="7936"/>
    <lineage>
        <taxon>Eukaryota</taxon>
        <taxon>Metazoa</taxon>
        <taxon>Chordata</taxon>
        <taxon>Craniata</taxon>
        <taxon>Vertebrata</taxon>
        <taxon>Euteleostomi</taxon>
        <taxon>Actinopterygii</taxon>
        <taxon>Neopterygii</taxon>
        <taxon>Teleostei</taxon>
        <taxon>Anguilliformes</taxon>
        <taxon>Anguillidae</taxon>
        <taxon>Anguilla</taxon>
    </lineage>
</organism>
<sequence>MYNKHVALMYIFLKYKDMRQLKYICAELCSSVSEAGLATQQLQV</sequence>
<dbReference type="AlphaFoldDB" id="A0A0E9XN47"/>
<reference evidence="1" key="1">
    <citation type="submission" date="2014-11" db="EMBL/GenBank/DDBJ databases">
        <authorList>
            <person name="Amaro Gonzalez C."/>
        </authorList>
    </citation>
    <scope>NUCLEOTIDE SEQUENCE</scope>
</reference>
<evidence type="ECO:0000313" key="1">
    <source>
        <dbReference type="EMBL" id="JAI04168.1"/>
    </source>
</evidence>
<dbReference type="EMBL" id="GBXM01004410">
    <property type="protein sequence ID" value="JAI04168.1"/>
    <property type="molecule type" value="Transcribed_RNA"/>
</dbReference>